<keyword evidence="1" id="KW-1133">Transmembrane helix</keyword>
<evidence type="ECO:0000313" key="3">
    <source>
        <dbReference type="Proteomes" id="UP000244911"/>
    </source>
</evidence>
<dbReference type="EMBL" id="OMOI01000002">
    <property type="protein sequence ID" value="SPF79168.1"/>
    <property type="molecule type" value="Genomic_DNA"/>
</dbReference>
<protein>
    <submittedName>
        <fullName evidence="2">Uncharacterized protein</fullName>
    </submittedName>
</protein>
<organism evidence="2 3">
    <name type="scientific">Aliiroseovarius pelagivivens</name>
    <dbReference type="NCBI Taxonomy" id="1639690"/>
    <lineage>
        <taxon>Bacteria</taxon>
        <taxon>Pseudomonadati</taxon>
        <taxon>Pseudomonadota</taxon>
        <taxon>Alphaproteobacteria</taxon>
        <taxon>Rhodobacterales</taxon>
        <taxon>Paracoccaceae</taxon>
        <taxon>Aliiroseovarius</taxon>
    </lineage>
</organism>
<feature type="transmembrane region" description="Helical" evidence="1">
    <location>
        <begin position="54"/>
        <end position="79"/>
    </location>
</feature>
<sequence length="195" mass="21462">MTWYELTRWYAYRRIEHTSMRFYTIVFPLFFATVLTSGVALLPGEITLTGDAGFVTGIIGVISLLPGFYIASLAAVATFGGEHMDETMPAPAPEVFIKTAQTEGPEELTRRMFLSYLFGYLAITSLLLVAICFVVGICAPAIGAVITGHWPIHAATINNCLEVSLVFCLSFVMGSILVTTLHGTYYLMERIFQPN</sequence>
<proteinExistence type="predicted"/>
<feature type="transmembrane region" description="Helical" evidence="1">
    <location>
        <begin position="117"/>
        <end position="143"/>
    </location>
</feature>
<dbReference type="Proteomes" id="UP000244911">
    <property type="component" value="Unassembled WGS sequence"/>
</dbReference>
<dbReference type="AlphaFoldDB" id="A0A2R8AT06"/>
<dbReference type="OrthoDB" id="8457152at2"/>
<evidence type="ECO:0000313" key="2">
    <source>
        <dbReference type="EMBL" id="SPF79168.1"/>
    </source>
</evidence>
<feature type="transmembrane region" description="Helical" evidence="1">
    <location>
        <begin position="163"/>
        <end position="188"/>
    </location>
</feature>
<evidence type="ECO:0000256" key="1">
    <source>
        <dbReference type="SAM" id="Phobius"/>
    </source>
</evidence>
<feature type="transmembrane region" description="Helical" evidence="1">
    <location>
        <begin position="21"/>
        <end position="42"/>
    </location>
</feature>
<name>A0A2R8AT06_9RHOB</name>
<keyword evidence="1" id="KW-0812">Transmembrane</keyword>
<accession>A0A2R8AT06</accession>
<keyword evidence="3" id="KW-1185">Reference proteome</keyword>
<gene>
    <name evidence="2" type="ORF">ALP8811_03106</name>
</gene>
<reference evidence="2 3" key="1">
    <citation type="submission" date="2018-03" db="EMBL/GenBank/DDBJ databases">
        <authorList>
            <person name="Keele B.F."/>
        </authorList>
    </citation>
    <scope>NUCLEOTIDE SEQUENCE [LARGE SCALE GENOMIC DNA]</scope>
    <source>
        <strain evidence="2 3">CECT 8811</strain>
    </source>
</reference>
<keyword evidence="1" id="KW-0472">Membrane</keyword>